<comment type="caution">
    <text evidence="3">The sequence shown here is derived from an EMBL/GenBank/DDBJ whole genome shotgun (WGS) entry which is preliminary data.</text>
</comment>
<evidence type="ECO:0000313" key="2">
    <source>
        <dbReference type="EMBL" id="KAJ6968276.1"/>
    </source>
</evidence>
<dbReference type="EMBL" id="JAQIZT010000016">
    <property type="protein sequence ID" value="KAJ6968276.1"/>
    <property type="molecule type" value="Genomic_DNA"/>
</dbReference>
<evidence type="ECO:0000313" key="4">
    <source>
        <dbReference type="Proteomes" id="UP001164929"/>
    </source>
</evidence>
<evidence type="ECO:0000313" key="3">
    <source>
        <dbReference type="EMBL" id="KAJ6968280.1"/>
    </source>
</evidence>
<feature type="compositionally biased region" description="Basic and acidic residues" evidence="1">
    <location>
        <begin position="1"/>
        <end position="19"/>
    </location>
</feature>
<dbReference type="Proteomes" id="UP001164929">
    <property type="component" value="Chromosome 16"/>
</dbReference>
<dbReference type="AlphaFoldDB" id="A0AAD6LJR3"/>
<name>A0AAD6LJR3_9ROSI</name>
<organism evidence="3 4">
    <name type="scientific">Populus alba x Populus x berolinensis</name>
    <dbReference type="NCBI Taxonomy" id="444605"/>
    <lineage>
        <taxon>Eukaryota</taxon>
        <taxon>Viridiplantae</taxon>
        <taxon>Streptophyta</taxon>
        <taxon>Embryophyta</taxon>
        <taxon>Tracheophyta</taxon>
        <taxon>Spermatophyta</taxon>
        <taxon>Magnoliopsida</taxon>
        <taxon>eudicotyledons</taxon>
        <taxon>Gunneridae</taxon>
        <taxon>Pentapetalae</taxon>
        <taxon>rosids</taxon>
        <taxon>fabids</taxon>
        <taxon>Malpighiales</taxon>
        <taxon>Salicaceae</taxon>
        <taxon>Saliceae</taxon>
        <taxon>Populus</taxon>
    </lineage>
</organism>
<sequence>MGSKMKRVEHDGREDKDSTEACAEGQKTRKKERKSAPARLMSSRLLLMIHASYDSWIWILPLLTTSYLPLLKIEIGLDLQLASQALPVIYNYRCSLLQPPTRQPITSSQLPKLEAITIGDHAIIIHINERYTLSQITPLFPA</sequence>
<protein>
    <submittedName>
        <fullName evidence="3">Uncharacterized protein</fullName>
    </submittedName>
</protein>
<gene>
    <name evidence="2" type="ORF">NC653_036276</name>
    <name evidence="3" type="ORF">NC653_036279</name>
</gene>
<dbReference type="EMBL" id="JAQIZT010000016">
    <property type="protein sequence ID" value="KAJ6968280.1"/>
    <property type="molecule type" value="Genomic_DNA"/>
</dbReference>
<evidence type="ECO:0000256" key="1">
    <source>
        <dbReference type="SAM" id="MobiDB-lite"/>
    </source>
</evidence>
<reference evidence="3 4" key="1">
    <citation type="journal article" date="2023" name="Mol. Ecol. Resour.">
        <title>Chromosome-level genome assembly of a triploid poplar Populus alba 'Berolinensis'.</title>
        <authorList>
            <person name="Chen S."/>
            <person name="Yu Y."/>
            <person name="Wang X."/>
            <person name="Wang S."/>
            <person name="Zhang T."/>
            <person name="Zhou Y."/>
            <person name="He R."/>
            <person name="Meng N."/>
            <person name="Wang Y."/>
            <person name="Liu W."/>
            <person name="Liu Z."/>
            <person name="Liu J."/>
            <person name="Guo Q."/>
            <person name="Huang H."/>
            <person name="Sederoff R.R."/>
            <person name="Wang G."/>
            <person name="Qu G."/>
            <person name="Chen S."/>
        </authorList>
    </citation>
    <scope>NUCLEOTIDE SEQUENCE [LARGE SCALE GENOMIC DNA]</scope>
    <source>
        <strain evidence="3">SC-2020</strain>
    </source>
</reference>
<proteinExistence type="predicted"/>
<feature type="region of interest" description="Disordered" evidence="1">
    <location>
        <begin position="1"/>
        <end position="36"/>
    </location>
</feature>
<keyword evidence="4" id="KW-1185">Reference proteome</keyword>
<accession>A0AAD6LJR3</accession>